<feature type="domain" description="AAA+ ATPase" evidence="1">
    <location>
        <begin position="638"/>
        <end position="983"/>
    </location>
</feature>
<reference evidence="2 3" key="1">
    <citation type="submission" date="2021-03" db="EMBL/GenBank/DDBJ databases">
        <title>Sequencing the genomes of 1000 actinobacteria strains.</title>
        <authorList>
            <person name="Klenk H.-P."/>
        </authorList>
    </citation>
    <scope>NUCLEOTIDE SEQUENCE [LARGE SCALE GENOMIC DNA]</scope>
    <source>
        <strain evidence="2 3">DSM 46670</strain>
    </source>
</reference>
<dbReference type="SUPFAM" id="SSF52540">
    <property type="entry name" value="P-loop containing nucleoside triphosphate hydrolases"/>
    <property type="match status" value="2"/>
</dbReference>
<keyword evidence="3" id="KW-1185">Reference proteome</keyword>
<evidence type="ECO:0000259" key="1">
    <source>
        <dbReference type="SMART" id="SM00382"/>
    </source>
</evidence>
<evidence type="ECO:0000313" key="3">
    <source>
        <dbReference type="Proteomes" id="UP001519332"/>
    </source>
</evidence>
<evidence type="ECO:0000313" key="2">
    <source>
        <dbReference type="EMBL" id="MBP2326188.1"/>
    </source>
</evidence>
<dbReference type="InterPro" id="IPR027417">
    <property type="entry name" value="P-loop_NTPase"/>
</dbReference>
<protein>
    <submittedName>
        <fullName evidence="2">DNA helicase HerA-like ATPase</fullName>
    </submittedName>
</protein>
<dbReference type="RefSeq" id="WP_209643280.1">
    <property type="nucleotide sequence ID" value="NZ_JAGINW010000001.1"/>
</dbReference>
<dbReference type="SMART" id="SM00382">
    <property type="entry name" value="AAA"/>
    <property type="match status" value="2"/>
</dbReference>
<gene>
    <name evidence="2" type="ORF">JOF56_006573</name>
</gene>
<feature type="domain" description="AAA+ ATPase" evidence="1">
    <location>
        <begin position="56"/>
        <end position="328"/>
    </location>
</feature>
<dbReference type="Pfam" id="PF05707">
    <property type="entry name" value="Zot"/>
    <property type="match status" value="1"/>
</dbReference>
<dbReference type="InterPro" id="IPR008900">
    <property type="entry name" value="Zot_N"/>
</dbReference>
<proteinExistence type="predicted"/>
<organism evidence="2 3">
    <name type="scientific">Kibdelosporangium banguiense</name>
    <dbReference type="NCBI Taxonomy" id="1365924"/>
    <lineage>
        <taxon>Bacteria</taxon>
        <taxon>Bacillati</taxon>
        <taxon>Actinomycetota</taxon>
        <taxon>Actinomycetes</taxon>
        <taxon>Pseudonocardiales</taxon>
        <taxon>Pseudonocardiaceae</taxon>
        <taxon>Kibdelosporangium</taxon>
    </lineage>
</organism>
<accession>A0ABS4TP52</accession>
<dbReference type="InterPro" id="IPR003593">
    <property type="entry name" value="AAA+_ATPase"/>
</dbReference>
<dbReference type="PANTHER" id="PTHR30121:SF6">
    <property type="entry name" value="SLR6007 PROTEIN"/>
    <property type="match status" value="1"/>
</dbReference>
<dbReference type="InterPro" id="IPR051162">
    <property type="entry name" value="T4SS_component"/>
</dbReference>
<dbReference type="InterPro" id="IPR002789">
    <property type="entry name" value="HerA_central"/>
</dbReference>
<comment type="caution">
    <text evidence="2">The sequence shown here is derived from an EMBL/GenBank/DDBJ whole genome shotgun (WGS) entry which is preliminary data.</text>
</comment>
<dbReference type="Proteomes" id="UP001519332">
    <property type="component" value="Unassembled WGS sequence"/>
</dbReference>
<dbReference type="Gene3D" id="3.40.50.300">
    <property type="entry name" value="P-loop containing nucleotide triphosphate hydrolases"/>
    <property type="match status" value="2"/>
</dbReference>
<name>A0ABS4TP52_9PSEU</name>
<sequence length="1024" mass="111077">MNEEEHHALASIQFSSVLSQDEIWSPLSNHVDGLHAQAVDEITRAVLAAKRRPRSTPTGLVLRGERGVGKTHMLGWLRQRVQQEGGSFFMPKLIDGRSFWAGAVHGIVNQLLAADGGQLGRMLESLAEMTGCGRELSLRLRGMLQVSRRDLDEFVERLEELDPQAALECQDTLRALVLYQGKAKLREVGRSFLVLAEGIEDTAKAEWGFRDRARVPQLLFSDLSRLFALTGPVVLAIDQIDTVLSESGRPDEDLLAGRLADGLMRMREETIRTIIVVACIPKSWELVATRAVNSAADRFTALDLSTSMPDAAIATAIVERHLGSLYGEIGFRPPYPTWPVLPKAFDDPEVAAYTPRRLLHQVENHVRKCLARNTVEELGAFGAVTQSPAPVVAAAPAPVDLAPLDERFERLRAEADVITPLDPAYEDGRMFTLLNAGLRCYILEQGPGGPELTIDPATMVKPALHARLRRTFDEATSDEEHWCFRAIAHPNARAVLTRLRSACLEAEVRKGAHKRHLVVLRNTAFSAGPKTKEAVADLEAADGLALPVSADDLRTFSALHEMHRDAPPEFLNWLAVRRPAGASGLLSQVLGTLASEVDIAQPVVEQPQQPAPVVQDSSICVGRYTETGREFRVPLMQLRSHTAVFAGSGSGKTVLLRRLVEDAAIHGVSSILIDSNNDLARLGDRWPSPPGTWEPGDADRAERYFAGTDVVIWTPRRETGRPLALNPLPDFSGVMDDPDEFRTSVDASVAGLVRRAGLTARKLGTGTAVLTEALSYFARQGGSDLGDFVALLGDLPDGVSTIKDAVRLAEGMAEELKAAMITDPVFGGAGERLDPGVLLEPAAGKRARISVISCIGLPNDDQRQTFVSQLQLALFAWIKRNPAGDRPLGGLLVLDEAQTFAPSRGTTASTESTLKLATQARKYGLGMVYATQAPKALHNMVTGNAATQFIGRLMASVQIQAATELARSKGGRIDDISRLPGGRFYGATEGMSMGKIQVPMCLSHHPPSALTEDEVLHRARRPAG</sequence>
<dbReference type="EMBL" id="JAGINW010000001">
    <property type="protein sequence ID" value="MBP2326188.1"/>
    <property type="molecule type" value="Genomic_DNA"/>
</dbReference>
<dbReference type="Pfam" id="PF01935">
    <property type="entry name" value="DUF87"/>
    <property type="match status" value="1"/>
</dbReference>
<dbReference type="PANTHER" id="PTHR30121">
    <property type="entry name" value="UNCHARACTERIZED PROTEIN YJGR-RELATED"/>
    <property type="match status" value="1"/>
</dbReference>